<dbReference type="InterPro" id="IPR036388">
    <property type="entry name" value="WH-like_DNA-bd_sf"/>
</dbReference>
<dbReference type="PROSITE" id="PS01117">
    <property type="entry name" value="HTH_MARR_1"/>
    <property type="match status" value="1"/>
</dbReference>
<evidence type="ECO:0000313" key="7">
    <source>
        <dbReference type="Proteomes" id="UP000564378"/>
    </source>
</evidence>
<evidence type="ECO:0000313" key="6">
    <source>
        <dbReference type="EMBL" id="MBC2777121.1"/>
    </source>
</evidence>
<keyword evidence="3" id="KW-0804">Transcription</keyword>
<dbReference type="Pfam" id="PF13463">
    <property type="entry name" value="HTH_27"/>
    <property type="match status" value="1"/>
</dbReference>
<gene>
    <name evidence="6" type="ORF">H6P80_05740</name>
</gene>
<dbReference type="AlphaFoldDB" id="A0A842HXQ6"/>
<dbReference type="EMBL" id="JACJVJ010000001">
    <property type="protein sequence ID" value="MBC2777121.1"/>
    <property type="molecule type" value="Genomic_DNA"/>
</dbReference>
<dbReference type="SUPFAM" id="SSF46785">
    <property type="entry name" value="Winged helix' DNA-binding domain"/>
    <property type="match status" value="1"/>
</dbReference>
<evidence type="ECO:0000256" key="2">
    <source>
        <dbReference type="ARBA" id="ARBA00023125"/>
    </source>
</evidence>
<dbReference type="RefSeq" id="WP_185800350.1">
    <property type="nucleotide sequence ID" value="NZ_JACJVJ010000001.1"/>
</dbReference>
<feature type="region of interest" description="Disordered" evidence="4">
    <location>
        <begin position="1"/>
        <end position="28"/>
    </location>
</feature>
<keyword evidence="2 6" id="KW-0238">DNA-binding</keyword>
<comment type="caution">
    <text evidence="6">The sequence shown here is derived from an EMBL/GenBank/DDBJ whole genome shotgun (WGS) entry which is preliminary data.</text>
</comment>
<dbReference type="PANTHER" id="PTHR33164">
    <property type="entry name" value="TRANSCRIPTIONAL REGULATOR, MARR FAMILY"/>
    <property type="match status" value="1"/>
</dbReference>
<evidence type="ECO:0000259" key="5">
    <source>
        <dbReference type="Pfam" id="PF13463"/>
    </source>
</evidence>
<evidence type="ECO:0000256" key="4">
    <source>
        <dbReference type="SAM" id="MobiDB-lite"/>
    </source>
</evidence>
<organism evidence="6 7">
    <name type="scientific">Parasphingopyxis marina</name>
    <dbReference type="NCBI Taxonomy" id="2761622"/>
    <lineage>
        <taxon>Bacteria</taxon>
        <taxon>Pseudomonadati</taxon>
        <taxon>Pseudomonadota</taxon>
        <taxon>Alphaproteobacteria</taxon>
        <taxon>Sphingomonadales</taxon>
        <taxon>Sphingomonadaceae</taxon>
        <taxon>Parasphingopyxis</taxon>
    </lineage>
</organism>
<dbReference type="PANTHER" id="PTHR33164:SF43">
    <property type="entry name" value="HTH-TYPE TRANSCRIPTIONAL REPRESSOR YETL"/>
    <property type="match status" value="1"/>
</dbReference>
<accession>A0A842HXQ6</accession>
<dbReference type="Proteomes" id="UP000564378">
    <property type="component" value="Unassembled WGS sequence"/>
</dbReference>
<dbReference type="GO" id="GO:0006950">
    <property type="term" value="P:response to stress"/>
    <property type="evidence" value="ECO:0007669"/>
    <property type="project" value="TreeGrafter"/>
</dbReference>
<dbReference type="GO" id="GO:0003700">
    <property type="term" value="F:DNA-binding transcription factor activity"/>
    <property type="evidence" value="ECO:0007669"/>
    <property type="project" value="InterPro"/>
</dbReference>
<sequence length="135" mass="14901">MRNERIESLAGNGAAPDQTEKLVGAGRGKLQARTAREIERRQIRYGILGRDFADGPSWSMLLALLEAQLNGRNTSIKDLYLAGNCPKTSAIRLVGKLESAGLVRREPDKNDKRRCFLLLTPKANALLMAYFDSIG</sequence>
<proteinExistence type="predicted"/>
<name>A0A842HXQ6_9SPHN</name>
<dbReference type="InterPro" id="IPR039422">
    <property type="entry name" value="MarR/SlyA-like"/>
</dbReference>
<protein>
    <submittedName>
        <fullName evidence="6">Winged helix DNA-binding protein</fullName>
    </submittedName>
</protein>
<dbReference type="Gene3D" id="1.10.10.10">
    <property type="entry name" value="Winged helix-like DNA-binding domain superfamily/Winged helix DNA-binding domain"/>
    <property type="match status" value="1"/>
</dbReference>
<feature type="domain" description="HTH marR-type" evidence="5">
    <location>
        <begin position="71"/>
        <end position="123"/>
    </location>
</feature>
<keyword evidence="1" id="KW-0805">Transcription regulation</keyword>
<dbReference type="InterPro" id="IPR000835">
    <property type="entry name" value="HTH_MarR-typ"/>
</dbReference>
<dbReference type="GO" id="GO:0003677">
    <property type="term" value="F:DNA binding"/>
    <property type="evidence" value="ECO:0007669"/>
    <property type="project" value="UniProtKB-KW"/>
</dbReference>
<keyword evidence="7" id="KW-1185">Reference proteome</keyword>
<evidence type="ECO:0000256" key="3">
    <source>
        <dbReference type="ARBA" id="ARBA00023163"/>
    </source>
</evidence>
<reference evidence="6 7" key="1">
    <citation type="submission" date="2020-08" db="EMBL/GenBank/DDBJ databases">
        <title>Draft genome sequence of Parasphingopyxis sp. GrpM-11.</title>
        <authorList>
            <person name="Oh J."/>
            <person name="Roh D.-H."/>
        </authorList>
    </citation>
    <scope>NUCLEOTIDE SEQUENCE [LARGE SCALE GENOMIC DNA]</scope>
    <source>
        <strain evidence="6 7">GrpM-11</strain>
    </source>
</reference>
<dbReference type="InterPro" id="IPR023187">
    <property type="entry name" value="Tscrpt_reg_MarR-type_CS"/>
</dbReference>
<evidence type="ECO:0000256" key="1">
    <source>
        <dbReference type="ARBA" id="ARBA00023015"/>
    </source>
</evidence>
<dbReference type="InterPro" id="IPR036390">
    <property type="entry name" value="WH_DNA-bd_sf"/>
</dbReference>